<dbReference type="GO" id="GO:0005524">
    <property type="term" value="F:ATP binding"/>
    <property type="evidence" value="ECO:0007669"/>
    <property type="project" value="UniProtKB-UniRule"/>
</dbReference>
<comment type="caution">
    <text evidence="19">The sequence shown here is derived from an EMBL/GenBank/DDBJ whole genome shotgun (WGS) entry which is preliminary data.</text>
</comment>
<gene>
    <name evidence="19" type="ORF">CGZ94_07570</name>
</gene>
<dbReference type="Gene3D" id="3.40.50.300">
    <property type="entry name" value="P-loop containing nucleotide triphosphate hydrolases"/>
    <property type="match status" value="3"/>
</dbReference>
<sequence length="1088" mass="118100">MTVTPLRLKHRFNSPEELSEALGIPFSDQQLTAITAPLEPGVIIAGAGSGKTTVMAARVVWLVGSGAVRPDQVLGLTFTRKAAAELSARVRAALLRAGVLDLDGIDEAGEQVVMTYDAYAARLVAEHGLRIGVDSEQTMITGATRFRLASRVVAAAAGPFEAISRLQPQFVADRVLKLDAELQAHLVGRAELDRHARRYRTDWDQAPLARGGRRYKDVERAEAVLAERLELASLVGDYQGLKRRLGVVEFADQMATAAHLVRAAPEVAELVRDQFKVVLLDEYQDTSAAQAMVLQGLFSGPDADHGRGHPVTAVGDPFQAIYGWRGAAASNILNFSNEFPRADGGPAPDFTLTVNRRSGQTILDVANVLAAPLRSDPLLADGPVDLTGTRLVAPASSGPGEVRAATFETWPEEVAWIGEQVAAAHQTGAVDQWSEIAILTRRNGDIGPLYTELTSRDIPVEIVGLGGLLGLPEVRDVVATLRVLDDVTANPALIRLLSGPRWSIGPRDLALLGSRARELAGDREDGDDGEESITADLQDAVADVDPTSVISLLDALENPGEGPYSEAARERFAAFAAELAGLRAHADEPVLDLTRRVIGTLGLEVELVATPQFAVTERRNQLAVFTDAVADYVDVDGDASLSGLLAYLLAEEQQGNGLDQATPSEADSIKLLTVHKAKGLEWRQVYLPALVEGVFPSTQVFDNWVKNAAALPADLRGDREWIPQLEEVSNDGLKAFSESLKKQQLHSEDRLGYVAVTRAKQVLVGTGHVWRPENSKPRKRSGYLQAIIDEATRQDRVLAEAPPLAPDAANPLDRSAEPTPWPRPLDEDAQGRRRDAARAVQAARARFAETGEHEPVDTAPALLDEAETIAGWDADADQLLAEARAARRGRREVTLPSAVSATNLLTAVDDPEAYAEALLRPMPRPPSRSARFGTRFHAWIEQHYALRGAPTPLVDPDELPDRADTGAADELALRELCERFAGGRFGERVPYALEAPFTLLLDGLLIRGRIDAVYRSEDPRYDWQIVDWKTGRAEATDPGQLALYRRAWAELHQIPVERVDAVFYFVRTDQLVRPDDLPDVSAMLDALA</sequence>
<dbReference type="Pfam" id="PF13361">
    <property type="entry name" value="UvrD_C"/>
    <property type="match status" value="1"/>
</dbReference>
<name>A0A255GFV2_9ACTN</name>
<dbReference type="AlphaFoldDB" id="A0A255GFV2"/>
<dbReference type="GO" id="GO:0003677">
    <property type="term" value="F:DNA binding"/>
    <property type="evidence" value="ECO:0007669"/>
    <property type="project" value="UniProtKB-KW"/>
</dbReference>
<keyword evidence="2" id="KW-0540">Nuclease</keyword>
<evidence type="ECO:0000256" key="4">
    <source>
        <dbReference type="ARBA" id="ARBA00022763"/>
    </source>
</evidence>
<dbReference type="Pfam" id="PF12705">
    <property type="entry name" value="PDDEXK_1"/>
    <property type="match status" value="1"/>
</dbReference>
<organism evidence="19 20">
    <name type="scientific">Enemella evansiae</name>
    <dbReference type="NCBI Taxonomy" id="2016499"/>
    <lineage>
        <taxon>Bacteria</taxon>
        <taxon>Bacillati</taxon>
        <taxon>Actinomycetota</taxon>
        <taxon>Actinomycetes</taxon>
        <taxon>Propionibacteriales</taxon>
        <taxon>Propionibacteriaceae</taxon>
        <taxon>Enemella</taxon>
    </lineage>
</organism>
<dbReference type="Gene3D" id="1.10.10.160">
    <property type="match status" value="1"/>
</dbReference>
<evidence type="ECO:0000256" key="11">
    <source>
        <dbReference type="ARBA" id="ARBA00023235"/>
    </source>
</evidence>
<comment type="similarity">
    <text evidence="1">Belongs to the helicase family. UvrD subfamily.</text>
</comment>
<evidence type="ECO:0000256" key="13">
    <source>
        <dbReference type="ARBA" id="ARBA00034808"/>
    </source>
</evidence>
<dbReference type="PANTHER" id="PTHR11070:SF55">
    <property type="entry name" value="DNA 3'-5' HELICASE"/>
    <property type="match status" value="1"/>
</dbReference>
<keyword evidence="8 15" id="KW-0067">ATP-binding</keyword>
<evidence type="ECO:0000256" key="6">
    <source>
        <dbReference type="ARBA" id="ARBA00022806"/>
    </source>
</evidence>
<evidence type="ECO:0000256" key="8">
    <source>
        <dbReference type="ARBA" id="ARBA00022840"/>
    </source>
</evidence>
<dbReference type="GO" id="GO:0005829">
    <property type="term" value="C:cytosol"/>
    <property type="evidence" value="ECO:0007669"/>
    <property type="project" value="TreeGrafter"/>
</dbReference>
<dbReference type="PROSITE" id="PS51217">
    <property type="entry name" value="UVRD_HELICASE_CTER"/>
    <property type="match status" value="1"/>
</dbReference>
<keyword evidence="9" id="KW-0238">DNA-binding</keyword>
<feature type="domain" description="UvrD-like helicase ATP-binding" evidence="17">
    <location>
        <begin position="24"/>
        <end position="359"/>
    </location>
</feature>
<dbReference type="PROSITE" id="PS51198">
    <property type="entry name" value="UVRD_HELICASE_ATP_BIND"/>
    <property type="match status" value="1"/>
</dbReference>
<keyword evidence="11" id="KW-0413">Isomerase</keyword>
<evidence type="ECO:0000313" key="19">
    <source>
        <dbReference type="EMBL" id="OYO14451.1"/>
    </source>
</evidence>
<dbReference type="InterPro" id="IPR014016">
    <property type="entry name" value="UvrD-like_ATP-bd"/>
</dbReference>
<evidence type="ECO:0000256" key="1">
    <source>
        <dbReference type="ARBA" id="ARBA00009922"/>
    </source>
</evidence>
<protein>
    <recommendedName>
        <fullName evidence="13">DNA 3'-5' helicase</fullName>
        <ecNumber evidence="13">5.6.2.4</ecNumber>
    </recommendedName>
</protein>
<dbReference type="InterPro" id="IPR013986">
    <property type="entry name" value="DExx_box_DNA_helicase_dom_sf"/>
</dbReference>
<keyword evidence="3 15" id="KW-0547">Nucleotide-binding</keyword>
<dbReference type="InterPro" id="IPR000212">
    <property type="entry name" value="DNA_helicase_UvrD/REP"/>
</dbReference>
<evidence type="ECO:0000256" key="5">
    <source>
        <dbReference type="ARBA" id="ARBA00022801"/>
    </source>
</evidence>
<comment type="catalytic activity">
    <reaction evidence="12">
        <text>Couples ATP hydrolysis with the unwinding of duplex DNA by translocating in the 3'-5' direction.</text>
        <dbReference type="EC" id="5.6.2.4"/>
    </reaction>
</comment>
<dbReference type="InterPro" id="IPR011335">
    <property type="entry name" value="Restrct_endonuc-II-like"/>
</dbReference>
<evidence type="ECO:0000256" key="14">
    <source>
        <dbReference type="ARBA" id="ARBA00048988"/>
    </source>
</evidence>
<feature type="domain" description="UvrD-like helicase C-terminal" evidence="18">
    <location>
        <begin position="360"/>
        <end position="679"/>
    </location>
</feature>
<comment type="catalytic activity">
    <reaction evidence="14">
        <text>ATP + H2O = ADP + phosphate + H(+)</text>
        <dbReference type="Rhea" id="RHEA:13065"/>
        <dbReference type="ChEBI" id="CHEBI:15377"/>
        <dbReference type="ChEBI" id="CHEBI:15378"/>
        <dbReference type="ChEBI" id="CHEBI:30616"/>
        <dbReference type="ChEBI" id="CHEBI:43474"/>
        <dbReference type="ChEBI" id="CHEBI:456216"/>
        <dbReference type="EC" id="5.6.2.4"/>
    </reaction>
</comment>
<feature type="compositionally biased region" description="Low complexity" evidence="16">
    <location>
        <begin position="801"/>
        <end position="812"/>
    </location>
</feature>
<dbReference type="SUPFAM" id="SSF52540">
    <property type="entry name" value="P-loop containing nucleoside triphosphate hydrolases"/>
    <property type="match status" value="1"/>
</dbReference>
<dbReference type="SUPFAM" id="SSF52980">
    <property type="entry name" value="Restriction endonuclease-like"/>
    <property type="match status" value="1"/>
</dbReference>
<feature type="region of interest" description="Disordered" evidence="16">
    <location>
        <begin position="801"/>
        <end position="855"/>
    </location>
</feature>
<dbReference type="GO" id="GO:0004527">
    <property type="term" value="F:exonuclease activity"/>
    <property type="evidence" value="ECO:0007669"/>
    <property type="project" value="UniProtKB-KW"/>
</dbReference>
<evidence type="ECO:0000256" key="16">
    <source>
        <dbReference type="SAM" id="MobiDB-lite"/>
    </source>
</evidence>
<dbReference type="GO" id="GO:0033202">
    <property type="term" value="C:DNA helicase complex"/>
    <property type="evidence" value="ECO:0007669"/>
    <property type="project" value="TreeGrafter"/>
</dbReference>
<dbReference type="GO" id="GO:0043138">
    <property type="term" value="F:3'-5' DNA helicase activity"/>
    <property type="evidence" value="ECO:0007669"/>
    <property type="project" value="UniProtKB-EC"/>
</dbReference>
<evidence type="ECO:0000256" key="9">
    <source>
        <dbReference type="ARBA" id="ARBA00023125"/>
    </source>
</evidence>
<keyword evidence="5 15" id="KW-0378">Hydrolase</keyword>
<dbReference type="EMBL" id="NMVO01000012">
    <property type="protein sequence ID" value="OYO14451.1"/>
    <property type="molecule type" value="Genomic_DNA"/>
</dbReference>
<evidence type="ECO:0000256" key="10">
    <source>
        <dbReference type="ARBA" id="ARBA00023204"/>
    </source>
</evidence>
<dbReference type="CDD" id="cd17932">
    <property type="entry name" value="DEXQc_UvrD"/>
    <property type="match status" value="1"/>
</dbReference>
<keyword evidence="6 15" id="KW-0347">Helicase</keyword>
<evidence type="ECO:0000256" key="12">
    <source>
        <dbReference type="ARBA" id="ARBA00034617"/>
    </source>
</evidence>
<evidence type="ECO:0000256" key="3">
    <source>
        <dbReference type="ARBA" id="ARBA00022741"/>
    </source>
</evidence>
<feature type="binding site" evidence="15">
    <location>
        <begin position="45"/>
        <end position="52"/>
    </location>
    <ligand>
        <name>ATP</name>
        <dbReference type="ChEBI" id="CHEBI:30616"/>
    </ligand>
</feature>
<dbReference type="Gene3D" id="1.10.486.10">
    <property type="entry name" value="PCRA, domain 4"/>
    <property type="match status" value="1"/>
</dbReference>
<dbReference type="PANTHER" id="PTHR11070">
    <property type="entry name" value="UVRD / RECB / PCRA DNA HELICASE FAMILY MEMBER"/>
    <property type="match status" value="1"/>
</dbReference>
<dbReference type="EC" id="5.6.2.4" evidence="13"/>
<keyword evidence="7" id="KW-0269">Exonuclease</keyword>
<keyword evidence="10" id="KW-0234">DNA repair</keyword>
<dbReference type="OrthoDB" id="9806690at2"/>
<evidence type="ECO:0000256" key="7">
    <source>
        <dbReference type="ARBA" id="ARBA00022839"/>
    </source>
</evidence>
<dbReference type="InterPro" id="IPR038726">
    <property type="entry name" value="PDDEXK_AddAB-type"/>
</dbReference>
<keyword evidence="4" id="KW-0227">DNA damage</keyword>
<reference evidence="19 20" key="1">
    <citation type="submission" date="2017-07" db="EMBL/GenBank/DDBJ databases">
        <title>Draft whole genome sequences of clinical Proprionibacteriaceae strains.</title>
        <authorList>
            <person name="Bernier A.-M."/>
            <person name="Bernard K."/>
            <person name="Domingo M.-C."/>
        </authorList>
    </citation>
    <scope>NUCLEOTIDE SEQUENCE [LARGE SCALE GENOMIC DNA]</scope>
    <source>
        <strain evidence="19 20">NML 030167</strain>
    </source>
</reference>
<accession>A0A255GFV2</accession>
<evidence type="ECO:0000256" key="15">
    <source>
        <dbReference type="PROSITE-ProRule" id="PRU00560"/>
    </source>
</evidence>
<evidence type="ECO:0000256" key="2">
    <source>
        <dbReference type="ARBA" id="ARBA00022722"/>
    </source>
</evidence>
<feature type="compositionally biased region" description="Basic and acidic residues" evidence="16">
    <location>
        <begin position="846"/>
        <end position="855"/>
    </location>
</feature>
<proteinExistence type="inferred from homology"/>
<dbReference type="InterPro" id="IPR014017">
    <property type="entry name" value="DNA_helicase_UvrD-like_C"/>
</dbReference>
<dbReference type="Pfam" id="PF00580">
    <property type="entry name" value="UvrD-helicase"/>
    <property type="match status" value="1"/>
</dbReference>
<dbReference type="InterPro" id="IPR011604">
    <property type="entry name" value="PDDEXK-like_dom_sf"/>
</dbReference>
<keyword evidence="20" id="KW-1185">Reference proteome</keyword>
<dbReference type="GO" id="GO:0000725">
    <property type="term" value="P:recombinational repair"/>
    <property type="evidence" value="ECO:0007669"/>
    <property type="project" value="TreeGrafter"/>
</dbReference>
<evidence type="ECO:0000259" key="18">
    <source>
        <dbReference type="PROSITE" id="PS51217"/>
    </source>
</evidence>
<dbReference type="InterPro" id="IPR027417">
    <property type="entry name" value="P-loop_NTPase"/>
</dbReference>
<dbReference type="Gene3D" id="3.90.320.10">
    <property type="match status" value="1"/>
</dbReference>
<dbReference type="RefSeq" id="WP_094405255.1">
    <property type="nucleotide sequence ID" value="NZ_NMVN01000016.1"/>
</dbReference>
<evidence type="ECO:0000313" key="20">
    <source>
        <dbReference type="Proteomes" id="UP000215896"/>
    </source>
</evidence>
<evidence type="ECO:0000259" key="17">
    <source>
        <dbReference type="PROSITE" id="PS51198"/>
    </source>
</evidence>
<feature type="compositionally biased region" description="Basic and acidic residues" evidence="16">
    <location>
        <begin position="824"/>
        <end position="837"/>
    </location>
</feature>
<dbReference type="Proteomes" id="UP000215896">
    <property type="component" value="Unassembled WGS sequence"/>
</dbReference>